<keyword evidence="5 6" id="KW-0472">Membrane</keyword>
<keyword evidence="4 6" id="KW-1133">Transmembrane helix</keyword>
<feature type="transmembrane region" description="Helical" evidence="6">
    <location>
        <begin position="138"/>
        <end position="161"/>
    </location>
</feature>
<dbReference type="InterPro" id="IPR050833">
    <property type="entry name" value="Poly_Biosynth_Transport"/>
</dbReference>
<accession>A0ABW1SJL2</accession>
<protein>
    <submittedName>
        <fullName evidence="7">Lipopolysaccharide biosynthesis protein</fullName>
    </submittedName>
</protein>
<feature type="transmembrane region" description="Helical" evidence="6">
    <location>
        <begin position="379"/>
        <end position="397"/>
    </location>
</feature>
<feature type="transmembrane region" description="Helical" evidence="6">
    <location>
        <begin position="351"/>
        <end position="373"/>
    </location>
</feature>
<evidence type="ECO:0000256" key="6">
    <source>
        <dbReference type="SAM" id="Phobius"/>
    </source>
</evidence>
<reference evidence="8" key="1">
    <citation type="journal article" date="2019" name="Int. J. Syst. Evol. Microbiol.">
        <title>The Global Catalogue of Microorganisms (GCM) 10K type strain sequencing project: providing services to taxonomists for standard genome sequencing and annotation.</title>
        <authorList>
            <consortium name="The Broad Institute Genomics Platform"/>
            <consortium name="The Broad Institute Genome Sequencing Center for Infectious Disease"/>
            <person name="Wu L."/>
            <person name="Ma J."/>
        </authorList>
    </citation>
    <scope>NUCLEOTIDE SEQUENCE [LARGE SCALE GENOMIC DNA]</scope>
    <source>
        <strain evidence="8">CCM 8930</strain>
    </source>
</reference>
<evidence type="ECO:0000256" key="2">
    <source>
        <dbReference type="ARBA" id="ARBA00022475"/>
    </source>
</evidence>
<feature type="transmembrane region" description="Helical" evidence="6">
    <location>
        <begin position="229"/>
        <end position="246"/>
    </location>
</feature>
<comment type="caution">
    <text evidence="7">The sequence shown here is derived from an EMBL/GenBank/DDBJ whole genome shotgun (WGS) entry which is preliminary data.</text>
</comment>
<feature type="transmembrane region" description="Helical" evidence="6">
    <location>
        <begin position="433"/>
        <end position="462"/>
    </location>
</feature>
<evidence type="ECO:0000256" key="1">
    <source>
        <dbReference type="ARBA" id="ARBA00004651"/>
    </source>
</evidence>
<evidence type="ECO:0000256" key="3">
    <source>
        <dbReference type="ARBA" id="ARBA00022692"/>
    </source>
</evidence>
<feature type="transmembrane region" description="Helical" evidence="6">
    <location>
        <begin position="291"/>
        <end position="312"/>
    </location>
</feature>
<evidence type="ECO:0000256" key="5">
    <source>
        <dbReference type="ARBA" id="ARBA00023136"/>
    </source>
</evidence>
<dbReference type="InterPro" id="IPR002797">
    <property type="entry name" value="Polysacc_synth"/>
</dbReference>
<keyword evidence="8" id="KW-1185">Reference proteome</keyword>
<feature type="transmembrane region" description="Helical" evidence="6">
    <location>
        <begin position="409"/>
        <end position="427"/>
    </location>
</feature>
<feature type="transmembrane region" description="Helical" evidence="6">
    <location>
        <begin position="12"/>
        <end position="35"/>
    </location>
</feature>
<organism evidence="7 8">
    <name type="scientific">Lactiplantibacillus nangangensis</name>
    <dbReference type="NCBI Taxonomy" id="2559917"/>
    <lineage>
        <taxon>Bacteria</taxon>
        <taxon>Bacillati</taxon>
        <taxon>Bacillota</taxon>
        <taxon>Bacilli</taxon>
        <taxon>Lactobacillales</taxon>
        <taxon>Lactobacillaceae</taxon>
        <taxon>Lactiplantibacillus</taxon>
    </lineage>
</organism>
<sequence length="476" mass="52724">MTRNKKLLSNALIFIIGNLGSKLISFLLVPMYTYFLTTEQYGTIDLLITSLNLCLPLISLSLFDAVFRFVMNKQMAATEVLSTGFVSMGVLLLGLGLISPALAFLHVPNVFLFVLILGSTAILMMFQNFVRAYGQAKIFAISGIVNSFTLAFLNILLIVSMKMKVEGYLLSYLVATLIAITYLVARMKLWQFIRLTAFSKELVVKMLQYSVPLIPNTLVWWLTNCVGRFFILYFVGITANGLFAVANKGPTIINLFFTIFLQAWQISVVDEYNSPDCSRYYSRVFKSLQQCLFLLVALLISLIKPMMAMLFANDYYESWQYLPILLVAVVFMNLASFLGTIYLAAEKTTGLFATTVYGVVINLLVGGCLTPVIGINGTGIGMGAGFLVTMLLRLQALNKFVEILMPWKVVNVSLIGILMITLGLYSTSLMIEALLMGVGLVLVVVINREIIVSLVGLVVSLISKKVTQMGKNHNVD</sequence>
<feature type="transmembrane region" description="Helical" evidence="6">
    <location>
        <begin position="47"/>
        <end position="71"/>
    </location>
</feature>
<evidence type="ECO:0000313" key="8">
    <source>
        <dbReference type="Proteomes" id="UP001596171"/>
    </source>
</evidence>
<evidence type="ECO:0000313" key="7">
    <source>
        <dbReference type="EMBL" id="MFC6201916.1"/>
    </source>
</evidence>
<feature type="transmembrane region" description="Helical" evidence="6">
    <location>
        <begin position="110"/>
        <end position="126"/>
    </location>
</feature>
<keyword evidence="3 6" id="KW-0812">Transmembrane</keyword>
<feature type="transmembrane region" description="Helical" evidence="6">
    <location>
        <begin position="324"/>
        <end position="344"/>
    </location>
</feature>
<dbReference type="RefSeq" id="WP_137615677.1">
    <property type="nucleotide sequence ID" value="NZ_BJDI01000003.1"/>
</dbReference>
<gene>
    <name evidence="7" type="ORF">ACFP1L_08550</name>
</gene>
<dbReference type="EMBL" id="JBHSSE010000018">
    <property type="protein sequence ID" value="MFC6201916.1"/>
    <property type="molecule type" value="Genomic_DNA"/>
</dbReference>
<dbReference type="PANTHER" id="PTHR30250">
    <property type="entry name" value="PST FAMILY PREDICTED COLANIC ACID TRANSPORTER"/>
    <property type="match status" value="1"/>
</dbReference>
<feature type="transmembrane region" description="Helical" evidence="6">
    <location>
        <begin position="167"/>
        <end position="185"/>
    </location>
</feature>
<comment type="subcellular location">
    <subcellularLocation>
        <location evidence="1">Cell membrane</location>
        <topology evidence="1">Multi-pass membrane protein</topology>
    </subcellularLocation>
</comment>
<name>A0ABW1SJL2_9LACO</name>
<feature type="transmembrane region" description="Helical" evidence="6">
    <location>
        <begin position="83"/>
        <end position="104"/>
    </location>
</feature>
<evidence type="ECO:0000256" key="4">
    <source>
        <dbReference type="ARBA" id="ARBA00022989"/>
    </source>
</evidence>
<dbReference type="Pfam" id="PF01943">
    <property type="entry name" value="Polysacc_synt"/>
    <property type="match status" value="1"/>
</dbReference>
<dbReference type="Proteomes" id="UP001596171">
    <property type="component" value="Unassembled WGS sequence"/>
</dbReference>
<proteinExistence type="predicted"/>
<keyword evidence="2" id="KW-1003">Cell membrane</keyword>
<dbReference type="PANTHER" id="PTHR30250:SF11">
    <property type="entry name" value="O-ANTIGEN TRANSPORTER-RELATED"/>
    <property type="match status" value="1"/>
</dbReference>